<evidence type="ECO:0000256" key="3">
    <source>
        <dbReference type="ARBA" id="ARBA00022692"/>
    </source>
</evidence>
<accession>A0A0F9WF06</accession>
<keyword evidence="3 6" id="KW-0812">Transmembrane</keyword>
<feature type="transmembrane region" description="Helical" evidence="6">
    <location>
        <begin position="167"/>
        <end position="193"/>
    </location>
</feature>
<protein>
    <submittedName>
        <fullName evidence="7">Uncharacterized protein</fullName>
    </submittedName>
</protein>
<evidence type="ECO:0000256" key="6">
    <source>
        <dbReference type="SAM" id="Phobius"/>
    </source>
</evidence>
<dbReference type="PIRSF" id="PIRSF035875">
    <property type="entry name" value="RNase_BN"/>
    <property type="match status" value="1"/>
</dbReference>
<dbReference type="AlphaFoldDB" id="A0A0F9WF06"/>
<feature type="transmembrane region" description="Helical" evidence="6">
    <location>
        <begin position="119"/>
        <end position="138"/>
    </location>
</feature>
<dbReference type="EMBL" id="LAZR01000288">
    <property type="protein sequence ID" value="KKN76848.1"/>
    <property type="molecule type" value="Genomic_DNA"/>
</dbReference>
<evidence type="ECO:0000256" key="2">
    <source>
        <dbReference type="ARBA" id="ARBA00022475"/>
    </source>
</evidence>
<gene>
    <name evidence="7" type="ORF">LCGC14_0366330</name>
</gene>
<feature type="transmembrane region" description="Helical" evidence="6">
    <location>
        <begin position="213"/>
        <end position="231"/>
    </location>
</feature>
<comment type="caution">
    <text evidence="7">The sequence shown here is derived from an EMBL/GenBank/DDBJ whole genome shotgun (WGS) entry which is preliminary data.</text>
</comment>
<evidence type="ECO:0000256" key="4">
    <source>
        <dbReference type="ARBA" id="ARBA00022989"/>
    </source>
</evidence>
<keyword evidence="2" id="KW-1003">Cell membrane</keyword>
<dbReference type="PANTHER" id="PTHR30213">
    <property type="entry name" value="INNER MEMBRANE PROTEIN YHJD"/>
    <property type="match status" value="1"/>
</dbReference>
<dbReference type="Pfam" id="PF03631">
    <property type="entry name" value="Virul_fac_BrkB"/>
    <property type="match status" value="1"/>
</dbReference>
<dbReference type="GO" id="GO:0005886">
    <property type="term" value="C:plasma membrane"/>
    <property type="evidence" value="ECO:0007669"/>
    <property type="project" value="UniProtKB-SubCell"/>
</dbReference>
<evidence type="ECO:0000256" key="5">
    <source>
        <dbReference type="ARBA" id="ARBA00023136"/>
    </source>
</evidence>
<sequence length="330" mass="35703">MPIMPPTREIDFETRCFDDGFKLSPQRVPMIMYWFSILRAAIKNWLDSQAFIYAAALAFFTVFSIAPVLVVVVALVGLVIGESAVTGQLFGQLEGTLGPEAAETIQTAVANSQIDQSGIWPALIGIFATIVGATTVFAKMQQSLNQIWGVAPRPARNNLWVFIKSRLLSLTIILAIGFILLVSLMLSVISSAIMAYAKDWLPIPGGTMVGVELALSLVVTTLLFAAMFKILPDVLLSWRDVLLGAFITAVLFTVGRTLISIYLAYTATASAYGAAGSLALLLLWVNYSSMILLFGAAFTRAHLEGSGRQVRPKSTAVRVQRELIGEAPKN</sequence>
<organism evidence="7">
    <name type="scientific">marine sediment metagenome</name>
    <dbReference type="NCBI Taxonomy" id="412755"/>
    <lineage>
        <taxon>unclassified sequences</taxon>
        <taxon>metagenomes</taxon>
        <taxon>ecological metagenomes</taxon>
    </lineage>
</organism>
<comment type="subcellular location">
    <subcellularLocation>
        <location evidence="1">Cell membrane</location>
        <topology evidence="1">Multi-pass membrane protein</topology>
    </subcellularLocation>
</comment>
<dbReference type="InterPro" id="IPR017039">
    <property type="entry name" value="Virul_fac_BrkB"/>
</dbReference>
<evidence type="ECO:0000313" key="7">
    <source>
        <dbReference type="EMBL" id="KKN76848.1"/>
    </source>
</evidence>
<feature type="transmembrane region" description="Helical" evidence="6">
    <location>
        <begin position="271"/>
        <end position="298"/>
    </location>
</feature>
<keyword evidence="5 6" id="KW-0472">Membrane</keyword>
<dbReference type="NCBIfam" id="TIGR00765">
    <property type="entry name" value="yihY_not_rbn"/>
    <property type="match status" value="1"/>
</dbReference>
<proteinExistence type="predicted"/>
<feature type="transmembrane region" description="Helical" evidence="6">
    <location>
        <begin position="243"/>
        <end position="265"/>
    </location>
</feature>
<evidence type="ECO:0000256" key="1">
    <source>
        <dbReference type="ARBA" id="ARBA00004651"/>
    </source>
</evidence>
<dbReference type="PANTHER" id="PTHR30213:SF1">
    <property type="entry name" value="INNER MEMBRANE PROTEIN YHJD"/>
    <property type="match status" value="1"/>
</dbReference>
<keyword evidence="4 6" id="KW-1133">Transmembrane helix</keyword>
<name>A0A0F9WF06_9ZZZZ</name>
<feature type="transmembrane region" description="Helical" evidence="6">
    <location>
        <begin position="51"/>
        <end position="80"/>
    </location>
</feature>
<reference evidence="7" key="1">
    <citation type="journal article" date="2015" name="Nature">
        <title>Complex archaea that bridge the gap between prokaryotes and eukaryotes.</title>
        <authorList>
            <person name="Spang A."/>
            <person name="Saw J.H."/>
            <person name="Jorgensen S.L."/>
            <person name="Zaremba-Niedzwiedzka K."/>
            <person name="Martijn J."/>
            <person name="Lind A.E."/>
            <person name="van Eijk R."/>
            <person name="Schleper C."/>
            <person name="Guy L."/>
            <person name="Ettema T.J."/>
        </authorList>
    </citation>
    <scope>NUCLEOTIDE SEQUENCE</scope>
</reference>